<evidence type="ECO:0008006" key="4">
    <source>
        <dbReference type="Google" id="ProtNLM"/>
    </source>
</evidence>
<feature type="transmembrane region" description="Helical" evidence="1">
    <location>
        <begin position="35"/>
        <end position="54"/>
    </location>
</feature>
<keyword evidence="3" id="KW-1185">Reference proteome</keyword>
<evidence type="ECO:0000313" key="2">
    <source>
        <dbReference type="EMBL" id="MFC6953324.1"/>
    </source>
</evidence>
<evidence type="ECO:0000313" key="3">
    <source>
        <dbReference type="Proteomes" id="UP001596395"/>
    </source>
</evidence>
<sequence>MSPTTRNSYTVGIGIVLGSALGLLAAFMLDFDLALGSAYGVGTGIIVGAAVVALATHEHRLALGTLAGLLTGTGVGAVAAWGGDLDPLGGALAGAIVGFSLGAMLALTAPRDDRGPLAPNARHGQ</sequence>
<reference evidence="2 3" key="1">
    <citation type="journal article" date="2019" name="Int. J. Syst. Evol. Microbiol.">
        <title>The Global Catalogue of Microorganisms (GCM) 10K type strain sequencing project: providing services to taxonomists for standard genome sequencing and annotation.</title>
        <authorList>
            <consortium name="The Broad Institute Genomics Platform"/>
            <consortium name="The Broad Institute Genome Sequencing Center for Infectious Disease"/>
            <person name="Wu L."/>
            <person name="Ma J."/>
        </authorList>
    </citation>
    <scope>NUCLEOTIDE SEQUENCE [LARGE SCALE GENOMIC DNA]</scope>
    <source>
        <strain evidence="2 3">GX26</strain>
    </source>
</reference>
<dbReference type="AlphaFoldDB" id="A0ABD5VCQ3"/>
<keyword evidence="1" id="KW-1133">Transmembrane helix</keyword>
<feature type="transmembrane region" description="Helical" evidence="1">
    <location>
        <begin position="61"/>
        <end position="82"/>
    </location>
</feature>
<comment type="caution">
    <text evidence="2">The sequence shown here is derived from an EMBL/GenBank/DDBJ whole genome shotgun (WGS) entry which is preliminary data.</text>
</comment>
<accession>A0ABD5VCQ3</accession>
<dbReference type="RefSeq" id="WP_336350285.1">
    <property type="nucleotide sequence ID" value="NZ_JAZAQL010000002.1"/>
</dbReference>
<organism evidence="2 3">
    <name type="scientific">Halorubellus litoreus</name>
    <dbReference type="NCBI Taxonomy" id="755308"/>
    <lineage>
        <taxon>Archaea</taxon>
        <taxon>Methanobacteriati</taxon>
        <taxon>Methanobacteriota</taxon>
        <taxon>Stenosarchaea group</taxon>
        <taxon>Halobacteria</taxon>
        <taxon>Halobacteriales</taxon>
        <taxon>Halorubellaceae</taxon>
        <taxon>Halorubellus</taxon>
    </lineage>
</organism>
<feature type="transmembrane region" description="Helical" evidence="1">
    <location>
        <begin position="88"/>
        <end position="107"/>
    </location>
</feature>
<gene>
    <name evidence="2" type="ORF">ACFQGB_10660</name>
</gene>
<dbReference type="Proteomes" id="UP001596395">
    <property type="component" value="Unassembled WGS sequence"/>
</dbReference>
<keyword evidence="1" id="KW-0812">Transmembrane</keyword>
<feature type="transmembrane region" description="Helical" evidence="1">
    <location>
        <begin position="9"/>
        <end position="29"/>
    </location>
</feature>
<evidence type="ECO:0000256" key="1">
    <source>
        <dbReference type="SAM" id="Phobius"/>
    </source>
</evidence>
<name>A0ABD5VCQ3_9EURY</name>
<protein>
    <recommendedName>
        <fullName evidence="4">Glycine zipper</fullName>
    </recommendedName>
</protein>
<keyword evidence="1" id="KW-0472">Membrane</keyword>
<proteinExistence type="predicted"/>
<dbReference type="EMBL" id="JBHSXN010000002">
    <property type="protein sequence ID" value="MFC6953324.1"/>
    <property type="molecule type" value="Genomic_DNA"/>
</dbReference>